<protein>
    <recommendedName>
        <fullName evidence="15">Long-chain-fatty-acid--CoA ligase ACSBG2</fullName>
        <ecNumber evidence="10">6.2.1.15</ecNumber>
        <ecNumber evidence="11">6.2.1.3</ecNumber>
    </recommendedName>
    <alternativeName>
        <fullName evidence="17">Acyl-CoA synthetase bubblegum family member 2</fullName>
    </alternativeName>
    <alternativeName>
        <fullName evidence="16">Arachidonate--CoA ligase ACSBG2</fullName>
    </alternativeName>
</protein>
<evidence type="ECO:0000256" key="20">
    <source>
        <dbReference type="SAM" id="MobiDB-lite"/>
    </source>
</evidence>
<evidence type="ECO:0000256" key="18">
    <source>
        <dbReference type="ARBA" id="ARBA00048666"/>
    </source>
</evidence>
<keyword evidence="4" id="KW-0547">Nucleotide-binding</keyword>
<dbReference type="AlphaFoldDB" id="A0A1A7XDD3"/>
<comment type="catalytic activity">
    <reaction evidence="19">
        <text>hexadecanoate + ATP + CoA = hexadecanoyl-CoA + AMP + diphosphate</text>
        <dbReference type="Rhea" id="RHEA:30751"/>
        <dbReference type="ChEBI" id="CHEBI:7896"/>
        <dbReference type="ChEBI" id="CHEBI:30616"/>
        <dbReference type="ChEBI" id="CHEBI:33019"/>
        <dbReference type="ChEBI" id="CHEBI:57287"/>
        <dbReference type="ChEBI" id="CHEBI:57379"/>
        <dbReference type="ChEBI" id="CHEBI:456215"/>
    </reaction>
    <physiologicalReaction direction="left-to-right" evidence="19">
        <dbReference type="Rhea" id="RHEA:30752"/>
    </physiologicalReaction>
</comment>
<evidence type="ECO:0000256" key="10">
    <source>
        <dbReference type="ARBA" id="ARBA00026113"/>
    </source>
</evidence>
<dbReference type="InterPro" id="IPR042099">
    <property type="entry name" value="ANL_N_sf"/>
</dbReference>
<evidence type="ECO:0000313" key="22">
    <source>
        <dbReference type="EMBL" id="SBP15998.1"/>
    </source>
</evidence>
<sequence>MQLTACEPTATSEAVVMEPSRAGGFLESCGAGDSAASLDDVVVDTANESSEEESTGEKEENSSQDAATSSSQTPAATAAPQASAQRPDSLSVSSSAELRLWTTGRDGEVKLRVGDSGLAAETPVTVNQIFTSAVERFGDYSALSWKDGEQQKTLSYREYYQACRTAAKSFLKLGLQRYHGVGILGFNSAEWFISDIGAILAGGFAVGIYTTNSPEACQYVAENSKTNIIVVENHKQLQKILQIEDKLPHLKAIVQYKDSPKEKRPNLYSWQEFMALGRDEPDAPLDAIIASQKPNQCCTLIYTSGTTGQPKGVMLSHDNITWTALSTGRHVQLTDATQSQEVVVSYLPLSHIAAQMVDIWIVMRVGGLTYFADPDALKGSLVNTLKEARPTAFMGVPRVWEKMQERMKSVGAKSSTVRRKVAAWAKDVGLQSNLTKMNQNSASGRRPFSYHIAKKLVFKKVRKALGLDRCTKCYTGAAPITKDTLEFFLSLNIPLYELYGMSESSGPHTISRPEAFKLTSCGKEIPGCKTKLHNPDEEGNGEICFWGRHVFMGYLNMSDKTEEALDEEGWLHSGDLGKHDEKGLLYITGRIKELIITAGGENVPPVPIEDAVKEAVPLISNAMLIGDKKKFLSMLLTIKCEMNAETGNPEDELSPEAVDFCRKLGSNATRVSEIAGGRDRAVHTAIQEGINRVNEKATSNAQRIQKWLVLDRDFSIVGGELGPTMKLKRPVVLKMYKEHIDNFYSEPPTPTTPDNPLPPK</sequence>
<dbReference type="PANTHER" id="PTHR43272:SF101">
    <property type="entry name" value="ACYL-COA SYNTHETASE BUBBLEGUM FAMILY MEMBER 2-RELATED"/>
    <property type="match status" value="1"/>
</dbReference>
<comment type="catalytic activity">
    <reaction evidence="12">
        <text>(9Z,12Z)-octadecadienoate + ATP + CoA = (9Z,12Z)-octadecadienoyl-CoA + AMP + diphosphate</text>
        <dbReference type="Rhea" id="RHEA:33651"/>
        <dbReference type="ChEBI" id="CHEBI:30245"/>
        <dbReference type="ChEBI" id="CHEBI:30616"/>
        <dbReference type="ChEBI" id="CHEBI:33019"/>
        <dbReference type="ChEBI" id="CHEBI:57287"/>
        <dbReference type="ChEBI" id="CHEBI:57383"/>
        <dbReference type="ChEBI" id="CHEBI:456215"/>
    </reaction>
    <physiologicalReaction direction="left-to-right" evidence="12">
        <dbReference type="Rhea" id="RHEA:33652"/>
    </physiologicalReaction>
</comment>
<dbReference type="EMBL" id="HADX01013014">
    <property type="protein sequence ID" value="SBP35246.1"/>
    <property type="molecule type" value="Transcribed_RNA"/>
</dbReference>
<keyword evidence="6" id="KW-0067">ATP-binding</keyword>
<evidence type="ECO:0000256" key="5">
    <source>
        <dbReference type="ARBA" id="ARBA00022832"/>
    </source>
</evidence>
<organism evidence="22">
    <name type="scientific">Iconisemion striatum</name>
    <dbReference type="NCBI Taxonomy" id="60296"/>
    <lineage>
        <taxon>Eukaryota</taxon>
        <taxon>Metazoa</taxon>
        <taxon>Chordata</taxon>
        <taxon>Craniata</taxon>
        <taxon>Vertebrata</taxon>
        <taxon>Euteleostomi</taxon>
        <taxon>Actinopterygii</taxon>
        <taxon>Neopterygii</taxon>
        <taxon>Teleostei</taxon>
        <taxon>Neoteleostei</taxon>
        <taxon>Acanthomorphata</taxon>
        <taxon>Ovalentaria</taxon>
        <taxon>Atherinomorphae</taxon>
        <taxon>Cyprinodontiformes</taxon>
        <taxon>Nothobranchiidae</taxon>
        <taxon>Iconisemion</taxon>
    </lineage>
</organism>
<evidence type="ECO:0000256" key="17">
    <source>
        <dbReference type="ARBA" id="ARBA00043192"/>
    </source>
</evidence>
<evidence type="ECO:0000256" key="1">
    <source>
        <dbReference type="ARBA" id="ARBA00004496"/>
    </source>
</evidence>
<evidence type="ECO:0000256" key="14">
    <source>
        <dbReference type="ARBA" id="ARBA00038034"/>
    </source>
</evidence>
<keyword evidence="5" id="KW-0276">Fatty acid metabolism</keyword>
<evidence type="ECO:0000256" key="12">
    <source>
        <dbReference type="ARBA" id="ARBA00035848"/>
    </source>
</evidence>
<evidence type="ECO:0000256" key="8">
    <source>
        <dbReference type="ARBA" id="ARBA00024484"/>
    </source>
</evidence>
<evidence type="ECO:0000256" key="9">
    <source>
        <dbReference type="ARBA" id="ARBA00024548"/>
    </source>
</evidence>
<feature type="region of interest" description="Disordered" evidence="20">
    <location>
        <begin position="37"/>
        <end position="91"/>
    </location>
</feature>
<evidence type="ECO:0000256" key="3">
    <source>
        <dbReference type="ARBA" id="ARBA00022598"/>
    </source>
</evidence>
<dbReference type="GO" id="GO:0005524">
    <property type="term" value="F:ATP binding"/>
    <property type="evidence" value="ECO:0007669"/>
    <property type="project" value="UniProtKB-KW"/>
</dbReference>
<feature type="compositionally biased region" description="Low complexity" evidence="20">
    <location>
        <begin position="63"/>
        <end position="85"/>
    </location>
</feature>
<dbReference type="GO" id="GO:0047676">
    <property type="term" value="F:arachidonate-CoA ligase activity"/>
    <property type="evidence" value="ECO:0007669"/>
    <property type="project" value="UniProtKB-EC"/>
</dbReference>
<dbReference type="InterPro" id="IPR000873">
    <property type="entry name" value="AMP-dep_synth/lig_dom"/>
</dbReference>
<name>A0A1A7XDD3_9TELE</name>
<keyword evidence="2" id="KW-0963">Cytoplasm</keyword>
<dbReference type="GO" id="GO:0016020">
    <property type="term" value="C:membrane"/>
    <property type="evidence" value="ECO:0007669"/>
    <property type="project" value="TreeGrafter"/>
</dbReference>
<comment type="catalytic activity">
    <reaction evidence="18">
        <text>tetracosanoate + ATP + CoA = tetracosanoyl-CoA + AMP + diphosphate</text>
        <dbReference type="Rhea" id="RHEA:33639"/>
        <dbReference type="ChEBI" id="CHEBI:30616"/>
        <dbReference type="ChEBI" id="CHEBI:31014"/>
        <dbReference type="ChEBI" id="CHEBI:33019"/>
        <dbReference type="ChEBI" id="CHEBI:57287"/>
        <dbReference type="ChEBI" id="CHEBI:65052"/>
        <dbReference type="ChEBI" id="CHEBI:456215"/>
    </reaction>
    <physiologicalReaction direction="left-to-right" evidence="18">
        <dbReference type="Rhea" id="RHEA:33640"/>
    </physiologicalReaction>
</comment>
<evidence type="ECO:0000256" key="7">
    <source>
        <dbReference type="ARBA" id="ARBA00023098"/>
    </source>
</evidence>
<evidence type="ECO:0000256" key="13">
    <source>
        <dbReference type="ARBA" id="ARBA00036043"/>
    </source>
</evidence>
<dbReference type="PANTHER" id="PTHR43272">
    <property type="entry name" value="LONG-CHAIN-FATTY-ACID--COA LIGASE"/>
    <property type="match status" value="1"/>
</dbReference>
<evidence type="ECO:0000256" key="2">
    <source>
        <dbReference type="ARBA" id="ARBA00022490"/>
    </source>
</evidence>
<comment type="similarity">
    <text evidence="14">Belongs to the ATP-dependent AMP-binding enzyme family. Bubblegum subfamily.</text>
</comment>
<reference evidence="22" key="1">
    <citation type="submission" date="2016-05" db="EMBL/GenBank/DDBJ databases">
        <authorList>
            <person name="Lavstsen T."/>
            <person name="Jespersen J.S."/>
        </authorList>
    </citation>
    <scope>NUCLEOTIDE SEQUENCE</scope>
    <source>
        <tissue evidence="22">Brain</tissue>
    </source>
</reference>
<evidence type="ECO:0000256" key="15">
    <source>
        <dbReference type="ARBA" id="ARBA00040479"/>
    </source>
</evidence>
<comment type="catalytic activity">
    <reaction evidence="13">
        <text>(9Z)-octadecenoate + ATP + CoA = (9Z)-octadecenoyl-CoA + AMP + diphosphate</text>
        <dbReference type="Rhea" id="RHEA:33607"/>
        <dbReference type="ChEBI" id="CHEBI:30616"/>
        <dbReference type="ChEBI" id="CHEBI:30823"/>
        <dbReference type="ChEBI" id="CHEBI:33019"/>
        <dbReference type="ChEBI" id="CHEBI:57287"/>
        <dbReference type="ChEBI" id="CHEBI:57387"/>
        <dbReference type="ChEBI" id="CHEBI:456215"/>
    </reaction>
    <physiologicalReaction direction="left-to-right" evidence="13">
        <dbReference type="Rhea" id="RHEA:33608"/>
    </physiologicalReaction>
</comment>
<reference evidence="22" key="2">
    <citation type="submission" date="2016-06" db="EMBL/GenBank/DDBJ databases">
        <title>The genome of a short-lived fish provides insights into sex chromosome evolution and the genetic control of aging.</title>
        <authorList>
            <person name="Reichwald K."/>
            <person name="Felder M."/>
            <person name="Petzold A."/>
            <person name="Koch P."/>
            <person name="Groth M."/>
            <person name="Platzer M."/>
        </authorList>
    </citation>
    <scope>NUCLEOTIDE SEQUENCE</scope>
    <source>
        <tissue evidence="22">Brain</tissue>
    </source>
</reference>
<evidence type="ECO:0000256" key="6">
    <source>
        <dbReference type="ARBA" id="ARBA00022840"/>
    </source>
</evidence>
<dbReference type="EC" id="6.2.1.3" evidence="11"/>
<dbReference type="PROSITE" id="PS00455">
    <property type="entry name" value="AMP_BINDING"/>
    <property type="match status" value="1"/>
</dbReference>
<evidence type="ECO:0000256" key="16">
    <source>
        <dbReference type="ARBA" id="ARBA00042118"/>
    </source>
</evidence>
<dbReference type="CDD" id="cd05933">
    <property type="entry name" value="ACSBG_like"/>
    <property type="match status" value="1"/>
</dbReference>
<evidence type="ECO:0000256" key="11">
    <source>
        <dbReference type="ARBA" id="ARBA00026121"/>
    </source>
</evidence>
<proteinExistence type="inferred from homology"/>
<gene>
    <name evidence="22" type="primary">ACSBG2</name>
</gene>
<dbReference type="InterPro" id="IPR020845">
    <property type="entry name" value="AMP-binding_CS"/>
</dbReference>
<keyword evidence="3" id="KW-0436">Ligase</keyword>
<dbReference type="SUPFAM" id="SSF56801">
    <property type="entry name" value="Acetyl-CoA synthetase-like"/>
    <property type="match status" value="1"/>
</dbReference>
<comment type="subcellular location">
    <subcellularLocation>
        <location evidence="1">Cytoplasm</location>
    </subcellularLocation>
</comment>
<dbReference type="Pfam" id="PF00501">
    <property type="entry name" value="AMP-binding"/>
    <property type="match status" value="1"/>
</dbReference>
<evidence type="ECO:0000256" key="19">
    <source>
        <dbReference type="ARBA" id="ARBA00049139"/>
    </source>
</evidence>
<dbReference type="GO" id="GO:0005783">
    <property type="term" value="C:endoplasmic reticulum"/>
    <property type="evidence" value="ECO:0007669"/>
    <property type="project" value="TreeGrafter"/>
</dbReference>
<accession>A0A1A7XDD3</accession>
<dbReference type="EMBL" id="HADW01014598">
    <property type="protein sequence ID" value="SBP15998.1"/>
    <property type="molecule type" value="Transcribed_RNA"/>
</dbReference>
<feature type="domain" description="AMP-dependent synthetase/ligase" evidence="21">
    <location>
        <begin position="131"/>
        <end position="555"/>
    </location>
</feature>
<evidence type="ECO:0000256" key="4">
    <source>
        <dbReference type="ARBA" id="ARBA00022741"/>
    </source>
</evidence>
<keyword evidence="7" id="KW-0443">Lipid metabolism</keyword>
<comment type="catalytic activity">
    <reaction evidence="8">
        <text>a long-chain fatty acid + ATP + CoA = a long-chain fatty acyl-CoA + AMP + diphosphate</text>
        <dbReference type="Rhea" id="RHEA:15421"/>
        <dbReference type="ChEBI" id="CHEBI:30616"/>
        <dbReference type="ChEBI" id="CHEBI:33019"/>
        <dbReference type="ChEBI" id="CHEBI:57287"/>
        <dbReference type="ChEBI" id="CHEBI:57560"/>
        <dbReference type="ChEBI" id="CHEBI:83139"/>
        <dbReference type="ChEBI" id="CHEBI:456215"/>
        <dbReference type="EC" id="6.2.1.3"/>
    </reaction>
    <physiologicalReaction direction="left-to-right" evidence="8">
        <dbReference type="Rhea" id="RHEA:15422"/>
    </physiologicalReaction>
</comment>
<dbReference type="EC" id="6.2.1.15" evidence="10"/>
<evidence type="ECO:0000259" key="21">
    <source>
        <dbReference type="Pfam" id="PF00501"/>
    </source>
</evidence>
<comment type="catalytic activity">
    <reaction evidence="9">
        <text>(5Z,8Z,11Z,14Z)-eicosatetraenoate + ATP + CoA = (5Z,8Z,11Z,14Z)-eicosatetraenoyl-CoA + AMP + diphosphate</text>
        <dbReference type="Rhea" id="RHEA:19713"/>
        <dbReference type="ChEBI" id="CHEBI:30616"/>
        <dbReference type="ChEBI" id="CHEBI:32395"/>
        <dbReference type="ChEBI" id="CHEBI:33019"/>
        <dbReference type="ChEBI" id="CHEBI:57287"/>
        <dbReference type="ChEBI" id="CHEBI:57368"/>
        <dbReference type="ChEBI" id="CHEBI:456215"/>
        <dbReference type="EC" id="6.2.1.15"/>
    </reaction>
    <physiologicalReaction direction="left-to-right" evidence="9">
        <dbReference type="Rhea" id="RHEA:19714"/>
    </physiologicalReaction>
</comment>
<dbReference type="Pfam" id="PF23562">
    <property type="entry name" value="AMP-binding_C_3"/>
    <property type="match status" value="1"/>
</dbReference>
<dbReference type="Gene3D" id="3.40.50.12780">
    <property type="entry name" value="N-terminal domain of ligase-like"/>
    <property type="match status" value="2"/>
</dbReference>